<dbReference type="EMBL" id="CAKLCM010000002">
    <property type="protein sequence ID" value="CAH0526153.1"/>
    <property type="molecule type" value="Genomic_DNA"/>
</dbReference>
<organism evidence="1 2">
    <name type="scientific">Vibrio hippocampi</name>
    <dbReference type="NCBI Taxonomy" id="654686"/>
    <lineage>
        <taxon>Bacteria</taxon>
        <taxon>Pseudomonadati</taxon>
        <taxon>Pseudomonadota</taxon>
        <taxon>Gammaproteobacteria</taxon>
        <taxon>Vibrionales</taxon>
        <taxon>Vibrionaceae</taxon>
        <taxon>Vibrio</taxon>
    </lineage>
</organism>
<keyword evidence="2" id="KW-1185">Reference proteome</keyword>
<reference evidence="1" key="1">
    <citation type="submission" date="2021-12" db="EMBL/GenBank/DDBJ databases">
        <authorList>
            <person name="Rodrigo-Torres L."/>
            <person name="Arahal R. D."/>
            <person name="Lucena T."/>
        </authorList>
    </citation>
    <scope>NUCLEOTIDE SEQUENCE</scope>
    <source>
        <strain evidence="1">CECT 8226</strain>
    </source>
</reference>
<evidence type="ECO:0000313" key="2">
    <source>
        <dbReference type="Proteomes" id="UP000838160"/>
    </source>
</evidence>
<gene>
    <name evidence="1" type="ORF">VHP8226_01627</name>
</gene>
<sequence>MKRDLDFVQELLVHFFRQPHIVQRLQRIDTRVLKDWDTWLQVEFSLFLDSHIHIKQWHKDYSFPIVAQSNIESIYASDPNLLPINFVFAKTQSSPNQNIAIDIRQDADAEICIRSMVADIHKVWLVRRSDNDIRSMWSLGIHKQAARNELIDFIQRYVDEFDADFISESRTHTRAIPGTQLAYTLF</sequence>
<name>A0ABM8ZHH1_9VIBR</name>
<comment type="caution">
    <text evidence="1">The sequence shown here is derived from an EMBL/GenBank/DDBJ whole genome shotgun (WGS) entry which is preliminary data.</text>
</comment>
<dbReference type="Proteomes" id="UP000838160">
    <property type="component" value="Unassembled WGS sequence"/>
</dbReference>
<accession>A0ABM8ZHH1</accession>
<dbReference type="RefSeq" id="WP_237484565.1">
    <property type="nucleotide sequence ID" value="NZ_CAKLCM010000002.1"/>
</dbReference>
<protein>
    <submittedName>
        <fullName evidence="1">Uncharacterized protein</fullName>
    </submittedName>
</protein>
<evidence type="ECO:0000313" key="1">
    <source>
        <dbReference type="EMBL" id="CAH0526153.1"/>
    </source>
</evidence>
<proteinExistence type="predicted"/>